<dbReference type="Gene3D" id="3.20.20.140">
    <property type="entry name" value="Metal-dependent hydrolases"/>
    <property type="match status" value="1"/>
</dbReference>
<dbReference type="eggNOG" id="COG0402">
    <property type="taxonomic scope" value="Bacteria"/>
</dbReference>
<dbReference type="InterPro" id="IPR006680">
    <property type="entry name" value="Amidohydro-rel"/>
</dbReference>
<feature type="domain" description="Amidohydrolase-related" evidence="2">
    <location>
        <begin position="51"/>
        <end position="384"/>
    </location>
</feature>
<protein>
    <submittedName>
        <fullName evidence="3">Cytosine/adenosine deaminase</fullName>
    </submittedName>
</protein>
<dbReference type="RefSeq" id="WP_043812367.1">
    <property type="nucleotide sequence ID" value="NZ_JOEF01000015.1"/>
</dbReference>
<dbReference type="EMBL" id="LT629701">
    <property type="protein sequence ID" value="SDM29679.1"/>
    <property type="molecule type" value="Genomic_DNA"/>
</dbReference>
<dbReference type="InterPro" id="IPR050287">
    <property type="entry name" value="MTA/SAH_deaminase"/>
</dbReference>
<dbReference type="STRING" id="211114.SAMN04489726_0848"/>
<name>A0A1G9S2G0_ALLAB</name>
<reference evidence="3 4" key="1">
    <citation type="submission" date="2016-10" db="EMBL/GenBank/DDBJ databases">
        <authorList>
            <person name="de Groot N.N."/>
        </authorList>
    </citation>
    <scope>NUCLEOTIDE SEQUENCE [LARGE SCALE GENOMIC DNA]</scope>
    <source>
        <strain evidence="3 4">DSM 44149</strain>
    </source>
</reference>
<dbReference type="Proteomes" id="UP000183376">
    <property type="component" value="Chromosome I"/>
</dbReference>
<dbReference type="Pfam" id="PF01979">
    <property type="entry name" value="Amidohydro_1"/>
    <property type="match status" value="1"/>
</dbReference>
<evidence type="ECO:0000256" key="1">
    <source>
        <dbReference type="ARBA" id="ARBA00022801"/>
    </source>
</evidence>
<dbReference type="OrthoDB" id="3189065at2"/>
<organism evidence="3 4">
    <name type="scientific">Allokutzneria albata</name>
    <name type="common">Kibdelosporangium albatum</name>
    <dbReference type="NCBI Taxonomy" id="211114"/>
    <lineage>
        <taxon>Bacteria</taxon>
        <taxon>Bacillati</taxon>
        <taxon>Actinomycetota</taxon>
        <taxon>Actinomycetes</taxon>
        <taxon>Pseudonocardiales</taxon>
        <taxon>Pseudonocardiaceae</taxon>
        <taxon>Allokutzneria</taxon>
    </lineage>
</organism>
<dbReference type="Gene3D" id="2.30.40.10">
    <property type="entry name" value="Urease, subunit C, domain 1"/>
    <property type="match status" value="1"/>
</dbReference>
<dbReference type="SUPFAM" id="SSF51338">
    <property type="entry name" value="Composite domain of metallo-dependent hydrolases"/>
    <property type="match status" value="1"/>
</dbReference>
<keyword evidence="4" id="KW-1185">Reference proteome</keyword>
<evidence type="ECO:0000313" key="4">
    <source>
        <dbReference type="Proteomes" id="UP000183376"/>
    </source>
</evidence>
<keyword evidence="1" id="KW-0378">Hydrolase</keyword>
<dbReference type="InterPro" id="IPR011059">
    <property type="entry name" value="Metal-dep_hydrolase_composite"/>
</dbReference>
<dbReference type="AlphaFoldDB" id="A0A1G9S2G0"/>
<dbReference type="NCBIfam" id="NF006056">
    <property type="entry name" value="PRK08204.1"/>
    <property type="match status" value="1"/>
</dbReference>
<dbReference type="SUPFAM" id="SSF51556">
    <property type="entry name" value="Metallo-dependent hydrolases"/>
    <property type="match status" value="1"/>
</dbReference>
<sequence length="410" mass="42032">MLIRNATLIDTAPAPRVLRGYDLLIEDGRIAAVGQGLPTPGGSVVDGTGRIVLPGFVDTHRHTWLTALRGSTADMGLMAYLDLVLGRIAPRYNPADVFHSTLAGAIEALSSGVTTVQDFAHIASTKAHADAGVRALRESGIRAVFAYGQPVFGEGSGPEGVRAIHEEHFGGDGLVTMALAASGPSYSPMDAVRAEWALAAELGLRIYTHVGSGPVAERPIDALRTAGLLRTDITFVHGNSLPDSELALIAEAGAAVSICPAVEARMGHGGPMADRLAAHGVRTGLGVDVVSTVAGDMFSLMRATLQSSGLSTSDVLGLATVDGASALGMADQVGSLTVGKQADLVLLRANDPNLTGGHHDLVGTVVTAAHPGNIESVFVAGKPVRTTVPADLAEALHASAVRTRGLGREG</sequence>
<dbReference type="PANTHER" id="PTHR43794">
    <property type="entry name" value="AMINOHYDROLASE SSNA-RELATED"/>
    <property type="match status" value="1"/>
</dbReference>
<proteinExistence type="predicted"/>
<dbReference type="PANTHER" id="PTHR43794:SF11">
    <property type="entry name" value="AMIDOHYDROLASE-RELATED DOMAIN-CONTAINING PROTEIN"/>
    <property type="match status" value="1"/>
</dbReference>
<dbReference type="InterPro" id="IPR032466">
    <property type="entry name" value="Metal_Hydrolase"/>
</dbReference>
<accession>A0A1G9S2G0</accession>
<evidence type="ECO:0000259" key="2">
    <source>
        <dbReference type="Pfam" id="PF01979"/>
    </source>
</evidence>
<dbReference type="GO" id="GO:0016810">
    <property type="term" value="F:hydrolase activity, acting on carbon-nitrogen (but not peptide) bonds"/>
    <property type="evidence" value="ECO:0007669"/>
    <property type="project" value="InterPro"/>
</dbReference>
<gene>
    <name evidence="3" type="ORF">SAMN04489726_0848</name>
</gene>
<evidence type="ECO:0000313" key="3">
    <source>
        <dbReference type="EMBL" id="SDM29679.1"/>
    </source>
</evidence>